<dbReference type="CDD" id="cd00093">
    <property type="entry name" value="HTH_XRE"/>
    <property type="match status" value="1"/>
</dbReference>
<keyword evidence="4" id="KW-1185">Reference proteome</keyword>
<gene>
    <name evidence="3" type="ORF">NK118_04435</name>
</gene>
<keyword evidence="1" id="KW-0238">DNA-binding</keyword>
<organism evidence="3 4">
    <name type="scientific">Ohessyouella blattaphilus</name>
    <dbReference type="NCBI Taxonomy" id="2949333"/>
    <lineage>
        <taxon>Bacteria</taxon>
        <taxon>Bacillati</taxon>
        <taxon>Bacillota</taxon>
        <taxon>Clostridia</taxon>
        <taxon>Lachnospirales</taxon>
        <taxon>Lachnospiraceae</taxon>
        <taxon>Ohessyouella</taxon>
    </lineage>
</organism>
<dbReference type="Pfam" id="PF01381">
    <property type="entry name" value="HTH_3"/>
    <property type="match status" value="1"/>
</dbReference>
<name>A0ABT1EFK9_9FIRM</name>
<dbReference type="Proteomes" id="UP001523565">
    <property type="component" value="Unassembled WGS sequence"/>
</dbReference>
<reference evidence="3 4" key="1">
    <citation type="journal article" date="2022" name="Genome Biol. Evol.">
        <title>Host diet, physiology and behaviors set the stage for Lachnospiraceae cladogenesis.</title>
        <authorList>
            <person name="Vera-Ponce De Leon A."/>
            <person name="Schneider M."/>
            <person name="Jahnes B.C."/>
            <person name="Sadowski V."/>
            <person name="Camuy-Velez L.A."/>
            <person name="Duan J."/>
            <person name="Sabree Z.L."/>
        </authorList>
    </citation>
    <scope>NUCLEOTIDE SEQUENCE [LARGE SCALE GENOMIC DNA]</scope>
    <source>
        <strain evidence="3 4">PAL227</strain>
    </source>
</reference>
<dbReference type="InterPro" id="IPR050807">
    <property type="entry name" value="TransReg_Diox_bact_type"/>
</dbReference>
<dbReference type="InterPro" id="IPR010982">
    <property type="entry name" value="Lambda_DNA-bd_dom_sf"/>
</dbReference>
<dbReference type="RefSeq" id="WP_262068403.1">
    <property type="nucleotide sequence ID" value="NZ_JAMXOC010000004.1"/>
</dbReference>
<protein>
    <submittedName>
        <fullName evidence="3">Helix-turn-helix domain-containing protein</fullName>
    </submittedName>
</protein>
<evidence type="ECO:0000313" key="3">
    <source>
        <dbReference type="EMBL" id="MCP1109496.1"/>
    </source>
</evidence>
<evidence type="ECO:0000256" key="1">
    <source>
        <dbReference type="ARBA" id="ARBA00023125"/>
    </source>
</evidence>
<sequence length="104" mass="11803">MDNQIGKTIKKYRTQKGLTQEELGELTVITANYISQIERGKKSPGLATITRLSEVLEIPITKLIGSTHKEYKYQDILSDLSVCDREEIAIISIVLELLLSLKRR</sequence>
<proteinExistence type="predicted"/>
<feature type="domain" description="HTH cro/C1-type" evidence="2">
    <location>
        <begin position="9"/>
        <end position="63"/>
    </location>
</feature>
<comment type="caution">
    <text evidence="3">The sequence shown here is derived from an EMBL/GenBank/DDBJ whole genome shotgun (WGS) entry which is preliminary data.</text>
</comment>
<dbReference type="PANTHER" id="PTHR46797">
    <property type="entry name" value="HTH-TYPE TRANSCRIPTIONAL REGULATOR"/>
    <property type="match status" value="1"/>
</dbReference>
<evidence type="ECO:0000313" key="4">
    <source>
        <dbReference type="Proteomes" id="UP001523565"/>
    </source>
</evidence>
<dbReference type="PANTHER" id="PTHR46797:SF1">
    <property type="entry name" value="METHYLPHOSPHONATE SYNTHASE"/>
    <property type="match status" value="1"/>
</dbReference>
<dbReference type="SUPFAM" id="SSF47413">
    <property type="entry name" value="lambda repressor-like DNA-binding domains"/>
    <property type="match status" value="1"/>
</dbReference>
<dbReference type="Gene3D" id="1.10.260.40">
    <property type="entry name" value="lambda repressor-like DNA-binding domains"/>
    <property type="match status" value="1"/>
</dbReference>
<evidence type="ECO:0000259" key="2">
    <source>
        <dbReference type="PROSITE" id="PS50943"/>
    </source>
</evidence>
<dbReference type="InterPro" id="IPR001387">
    <property type="entry name" value="Cro/C1-type_HTH"/>
</dbReference>
<dbReference type="PROSITE" id="PS50943">
    <property type="entry name" value="HTH_CROC1"/>
    <property type="match status" value="1"/>
</dbReference>
<accession>A0ABT1EFK9</accession>
<dbReference type="SMART" id="SM00530">
    <property type="entry name" value="HTH_XRE"/>
    <property type="match status" value="1"/>
</dbReference>
<dbReference type="EMBL" id="JAMZFV010000004">
    <property type="protein sequence ID" value="MCP1109496.1"/>
    <property type="molecule type" value="Genomic_DNA"/>
</dbReference>